<protein>
    <recommendedName>
        <fullName evidence="3">dUTP diphosphatase</fullName>
        <ecNumber evidence="3">3.6.1.23</ecNumber>
    </recommendedName>
</protein>
<dbReference type="SUPFAM" id="SSF51283">
    <property type="entry name" value="dUTPase-like"/>
    <property type="match status" value="1"/>
</dbReference>
<feature type="domain" description="dUTPase-like" evidence="6">
    <location>
        <begin position="79"/>
        <end position="146"/>
    </location>
</feature>
<comment type="similarity">
    <text evidence="2">Belongs to the dUTPase family.</text>
</comment>
<dbReference type="GO" id="GO:0000287">
    <property type="term" value="F:magnesium ion binding"/>
    <property type="evidence" value="ECO:0007669"/>
    <property type="project" value="InterPro"/>
</dbReference>
<dbReference type="STRING" id="200361.A0A453K637"/>
<evidence type="ECO:0000256" key="3">
    <source>
        <dbReference type="ARBA" id="ARBA00012379"/>
    </source>
</evidence>
<keyword evidence="5" id="KW-0472">Membrane</keyword>
<evidence type="ECO:0000313" key="8">
    <source>
        <dbReference type="Proteomes" id="UP000015105"/>
    </source>
</evidence>
<dbReference type="EnsemblPlants" id="AET5Gv20300700.4">
    <property type="protein sequence ID" value="AET5Gv20300700.4"/>
    <property type="gene ID" value="AET5Gv20300700"/>
</dbReference>
<dbReference type="GO" id="GO:0046081">
    <property type="term" value="P:dUTP catabolic process"/>
    <property type="evidence" value="ECO:0007669"/>
    <property type="project" value="InterPro"/>
</dbReference>
<evidence type="ECO:0000256" key="4">
    <source>
        <dbReference type="ARBA" id="ARBA00023080"/>
    </source>
</evidence>
<dbReference type="InterPro" id="IPR029054">
    <property type="entry name" value="dUTPase-like"/>
</dbReference>
<reference evidence="7" key="4">
    <citation type="submission" date="2019-03" db="UniProtKB">
        <authorList>
            <consortium name="EnsemblPlants"/>
        </authorList>
    </citation>
    <scope>IDENTIFICATION</scope>
</reference>
<dbReference type="EC" id="3.6.1.23" evidence="3"/>
<reference evidence="8" key="2">
    <citation type="journal article" date="2017" name="Nat. Plants">
        <title>The Aegilops tauschii genome reveals multiple impacts of transposons.</title>
        <authorList>
            <person name="Zhao G."/>
            <person name="Zou C."/>
            <person name="Li K."/>
            <person name="Wang K."/>
            <person name="Li T."/>
            <person name="Gao L."/>
            <person name="Zhang X."/>
            <person name="Wang H."/>
            <person name="Yang Z."/>
            <person name="Liu X."/>
            <person name="Jiang W."/>
            <person name="Mao L."/>
            <person name="Kong X."/>
            <person name="Jiao Y."/>
            <person name="Jia J."/>
        </authorList>
    </citation>
    <scope>NUCLEOTIDE SEQUENCE [LARGE SCALE GENOMIC DNA]</scope>
    <source>
        <strain evidence="8">cv. AL8/78</strain>
    </source>
</reference>
<feature type="transmembrane region" description="Helical" evidence="5">
    <location>
        <begin position="35"/>
        <end position="58"/>
    </location>
</feature>
<reference evidence="7" key="5">
    <citation type="journal article" date="2021" name="G3 (Bethesda)">
        <title>Aegilops tauschii genome assembly Aet v5.0 features greater sequence contiguity and improved annotation.</title>
        <authorList>
            <person name="Wang L."/>
            <person name="Zhu T."/>
            <person name="Rodriguez J.C."/>
            <person name="Deal K.R."/>
            <person name="Dubcovsky J."/>
            <person name="McGuire P.E."/>
            <person name="Lux T."/>
            <person name="Spannagl M."/>
            <person name="Mayer K.F.X."/>
            <person name="Baldrich P."/>
            <person name="Meyers B.C."/>
            <person name="Huo N."/>
            <person name="Gu Y.Q."/>
            <person name="Zhou H."/>
            <person name="Devos K.M."/>
            <person name="Bennetzen J.L."/>
            <person name="Unver T."/>
            <person name="Budak H."/>
            <person name="Gulick P.J."/>
            <person name="Galiba G."/>
            <person name="Kalapos B."/>
            <person name="Nelson D.R."/>
            <person name="Li P."/>
            <person name="You F.M."/>
            <person name="Luo M.C."/>
            <person name="Dvorak J."/>
        </authorList>
    </citation>
    <scope>NUCLEOTIDE SEQUENCE [LARGE SCALE GENOMIC DNA]</scope>
    <source>
        <strain evidence="7">cv. AL8/78</strain>
    </source>
</reference>
<evidence type="ECO:0000256" key="5">
    <source>
        <dbReference type="SAM" id="Phobius"/>
    </source>
</evidence>
<dbReference type="Gramene" id="AET5Gv20300700.4">
    <property type="protein sequence ID" value="AET5Gv20300700.4"/>
    <property type="gene ID" value="AET5Gv20300700"/>
</dbReference>
<dbReference type="GO" id="GO:0006226">
    <property type="term" value="P:dUMP biosynthetic process"/>
    <property type="evidence" value="ECO:0007669"/>
    <property type="project" value="InterPro"/>
</dbReference>
<dbReference type="Gene3D" id="2.70.40.10">
    <property type="match status" value="1"/>
</dbReference>
<dbReference type="PANTHER" id="PTHR11241:SF0">
    <property type="entry name" value="DEOXYURIDINE 5'-TRIPHOSPHATE NUCLEOTIDOHYDROLASE"/>
    <property type="match status" value="1"/>
</dbReference>
<dbReference type="Proteomes" id="UP000015105">
    <property type="component" value="Chromosome 5D"/>
</dbReference>
<keyword evidence="5" id="KW-1133">Transmembrane helix</keyword>
<keyword evidence="4" id="KW-0546">Nucleotide metabolism</keyword>
<evidence type="ECO:0000256" key="1">
    <source>
        <dbReference type="ARBA" id="ARBA00005142"/>
    </source>
</evidence>
<keyword evidence="8" id="KW-1185">Reference proteome</keyword>
<dbReference type="GO" id="GO:0004170">
    <property type="term" value="F:dUTP diphosphatase activity"/>
    <property type="evidence" value="ECO:0007669"/>
    <property type="project" value="UniProtKB-EC"/>
</dbReference>
<dbReference type="InterPro" id="IPR036157">
    <property type="entry name" value="dUTPase-like_sf"/>
</dbReference>
<evidence type="ECO:0000259" key="6">
    <source>
        <dbReference type="Pfam" id="PF00692"/>
    </source>
</evidence>
<keyword evidence="5" id="KW-0812">Transmembrane</keyword>
<organism evidence="7 8">
    <name type="scientific">Aegilops tauschii subsp. strangulata</name>
    <name type="common">Goatgrass</name>
    <dbReference type="NCBI Taxonomy" id="200361"/>
    <lineage>
        <taxon>Eukaryota</taxon>
        <taxon>Viridiplantae</taxon>
        <taxon>Streptophyta</taxon>
        <taxon>Embryophyta</taxon>
        <taxon>Tracheophyta</taxon>
        <taxon>Spermatophyta</taxon>
        <taxon>Magnoliopsida</taxon>
        <taxon>Liliopsida</taxon>
        <taxon>Poales</taxon>
        <taxon>Poaceae</taxon>
        <taxon>BOP clade</taxon>
        <taxon>Pooideae</taxon>
        <taxon>Triticodae</taxon>
        <taxon>Triticeae</taxon>
        <taxon>Triticinae</taxon>
        <taxon>Aegilops</taxon>
    </lineage>
</organism>
<evidence type="ECO:0000313" key="7">
    <source>
        <dbReference type="EnsemblPlants" id="AET5Gv20300700.4"/>
    </source>
</evidence>
<dbReference type="AlphaFoldDB" id="A0A453K637"/>
<dbReference type="InterPro" id="IPR008181">
    <property type="entry name" value="dUTPase"/>
</dbReference>
<dbReference type="Pfam" id="PF00692">
    <property type="entry name" value="dUTPase"/>
    <property type="match status" value="1"/>
</dbReference>
<accession>A0A453K637</accession>
<sequence>MSFEKSRSIGLVNEDFYQYYPFPCLETINLDQRMILFLGFMVIFSCYYALLLIHVHVLKRKKIPYWIWMRMPTNKFSLSDVGAGVIDVDYCDLVGVMLFNHLEVNFIMKPGDRAAQMIVQVIATPEVAEVEDLDATVRREGVFGSTDV</sequence>
<reference evidence="8" key="1">
    <citation type="journal article" date="2014" name="Science">
        <title>Ancient hybridizations among the ancestral genomes of bread wheat.</title>
        <authorList>
            <consortium name="International Wheat Genome Sequencing Consortium,"/>
            <person name="Marcussen T."/>
            <person name="Sandve S.R."/>
            <person name="Heier L."/>
            <person name="Spannagl M."/>
            <person name="Pfeifer M."/>
            <person name="Jakobsen K.S."/>
            <person name="Wulff B.B."/>
            <person name="Steuernagel B."/>
            <person name="Mayer K.F."/>
            <person name="Olsen O.A."/>
        </authorList>
    </citation>
    <scope>NUCLEOTIDE SEQUENCE [LARGE SCALE GENOMIC DNA]</scope>
    <source>
        <strain evidence="8">cv. AL8/78</strain>
    </source>
</reference>
<name>A0A453K637_AEGTS</name>
<comment type="pathway">
    <text evidence="1">Pyrimidine metabolism; dUMP biosynthesis; dUMP from dCTP (dUTP route): step 2/2.</text>
</comment>
<proteinExistence type="inferred from homology"/>
<evidence type="ECO:0000256" key="2">
    <source>
        <dbReference type="ARBA" id="ARBA00006581"/>
    </source>
</evidence>
<dbReference type="PANTHER" id="PTHR11241">
    <property type="entry name" value="DEOXYURIDINE 5'-TRIPHOSPHATE NUCLEOTIDOHYDROLASE"/>
    <property type="match status" value="1"/>
</dbReference>
<reference evidence="7" key="3">
    <citation type="journal article" date="2017" name="Nature">
        <title>Genome sequence of the progenitor of the wheat D genome Aegilops tauschii.</title>
        <authorList>
            <person name="Luo M.C."/>
            <person name="Gu Y.Q."/>
            <person name="Puiu D."/>
            <person name="Wang H."/>
            <person name="Twardziok S.O."/>
            <person name="Deal K.R."/>
            <person name="Huo N."/>
            <person name="Zhu T."/>
            <person name="Wang L."/>
            <person name="Wang Y."/>
            <person name="McGuire P.E."/>
            <person name="Liu S."/>
            <person name="Long H."/>
            <person name="Ramasamy R.K."/>
            <person name="Rodriguez J.C."/>
            <person name="Van S.L."/>
            <person name="Yuan L."/>
            <person name="Wang Z."/>
            <person name="Xia Z."/>
            <person name="Xiao L."/>
            <person name="Anderson O.D."/>
            <person name="Ouyang S."/>
            <person name="Liang Y."/>
            <person name="Zimin A.V."/>
            <person name="Pertea G."/>
            <person name="Qi P."/>
            <person name="Bennetzen J.L."/>
            <person name="Dai X."/>
            <person name="Dawson M.W."/>
            <person name="Muller H.G."/>
            <person name="Kugler K."/>
            <person name="Rivarola-Duarte L."/>
            <person name="Spannagl M."/>
            <person name="Mayer K.F.X."/>
            <person name="Lu F.H."/>
            <person name="Bevan M.W."/>
            <person name="Leroy P."/>
            <person name="Li P."/>
            <person name="You F.M."/>
            <person name="Sun Q."/>
            <person name="Liu Z."/>
            <person name="Lyons E."/>
            <person name="Wicker T."/>
            <person name="Salzberg S.L."/>
            <person name="Devos K.M."/>
            <person name="Dvorak J."/>
        </authorList>
    </citation>
    <scope>NUCLEOTIDE SEQUENCE [LARGE SCALE GENOMIC DNA]</scope>
    <source>
        <strain evidence="7">cv. AL8/78</strain>
    </source>
</reference>